<keyword evidence="3" id="KW-1185">Reference proteome</keyword>
<proteinExistence type="predicted"/>
<protein>
    <recommendedName>
        <fullName evidence="4">Enkurin domain-containing protein</fullName>
    </recommendedName>
</protein>
<dbReference type="Proteomes" id="UP001303046">
    <property type="component" value="Unassembled WGS sequence"/>
</dbReference>
<comment type="caution">
    <text evidence="2">The sequence shown here is derived from an EMBL/GenBank/DDBJ whole genome shotgun (WGS) entry which is preliminary data.</text>
</comment>
<sequence length="235" mass="26786">MKTGYGINKISGIVSSALHASATRYVSGEGAVRTIGRRDDSAGGFLYCFHKISGFLPLAASPTPKQRRFGDKIALHHCNDEKKFSRRKTLKAVNAKSKFSTRKRKVSSPSQKENQYAVAFIPECGSAHNSIEDPNVCPELPFLNGTKQLQLPEVKMVGRLSALRSQPRLTDERVDVDTYVKRHEKLEKEEKQLLRRDRIWQNEVRYRSRLLGIQQTPPPLRDFRIVVMRKARIIK</sequence>
<evidence type="ECO:0008006" key="4">
    <source>
        <dbReference type="Google" id="ProtNLM"/>
    </source>
</evidence>
<accession>A0ABR1CV48</accession>
<evidence type="ECO:0000313" key="2">
    <source>
        <dbReference type="EMBL" id="KAK6741041.1"/>
    </source>
</evidence>
<reference evidence="2 3" key="1">
    <citation type="submission" date="2023-08" db="EMBL/GenBank/DDBJ databases">
        <title>A Necator americanus chromosomal reference genome.</title>
        <authorList>
            <person name="Ilik V."/>
            <person name="Petrzelkova K.J."/>
            <person name="Pardy F."/>
            <person name="Fuh T."/>
            <person name="Niatou-Singa F.S."/>
            <person name="Gouil Q."/>
            <person name="Baker L."/>
            <person name="Ritchie M.E."/>
            <person name="Jex A.R."/>
            <person name="Gazzola D."/>
            <person name="Li H."/>
            <person name="Toshio Fujiwara R."/>
            <person name="Zhan B."/>
            <person name="Aroian R.V."/>
            <person name="Pafco B."/>
            <person name="Schwarz E.M."/>
        </authorList>
    </citation>
    <scope>NUCLEOTIDE SEQUENCE [LARGE SCALE GENOMIC DNA]</scope>
    <source>
        <strain evidence="2 3">Aroian</strain>
        <tissue evidence="2">Whole animal</tissue>
    </source>
</reference>
<dbReference type="EMBL" id="JAVFWL010000003">
    <property type="protein sequence ID" value="KAK6741041.1"/>
    <property type="molecule type" value="Genomic_DNA"/>
</dbReference>
<feature type="coiled-coil region" evidence="1">
    <location>
        <begin position="176"/>
        <end position="203"/>
    </location>
</feature>
<evidence type="ECO:0000313" key="3">
    <source>
        <dbReference type="Proteomes" id="UP001303046"/>
    </source>
</evidence>
<keyword evidence="1" id="KW-0175">Coiled coil</keyword>
<name>A0ABR1CV48_NECAM</name>
<gene>
    <name evidence="2" type="primary">Necator_chrIII.g9864</name>
    <name evidence="2" type="ORF">RB195_009099</name>
</gene>
<organism evidence="2 3">
    <name type="scientific">Necator americanus</name>
    <name type="common">Human hookworm</name>
    <dbReference type="NCBI Taxonomy" id="51031"/>
    <lineage>
        <taxon>Eukaryota</taxon>
        <taxon>Metazoa</taxon>
        <taxon>Ecdysozoa</taxon>
        <taxon>Nematoda</taxon>
        <taxon>Chromadorea</taxon>
        <taxon>Rhabditida</taxon>
        <taxon>Rhabditina</taxon>
        <taxon>Rhabditomorpha</taxon>
        <taxon>Strongyloidea</taxon>
        <taxon>Ancylostomatidae</taxon>
        <taxon>Bunostominae</taxon>
        <taxon>Necator</taxon>
    </lineage>
</organism>
<evidence type="ECO:0000256" key="1">
    <source>
        <dbReference type="SAM" id="Coils"/>
    </source>
</evidence>